<accession>A0A830H6T6</accession>
<dbReference type="EMBL" id="BNJQ01000004">
    <property type="protein sequence ID" value="GHP02936.1"/>
    <property type="molecule type" value="Genomic_DNA"/>
</dbReference>
<keyword evidence="4" id="KW-1185">Reference proteome</keyword>
<proteinExistence type="predicted"/>
<evidence type="ECO:0000256" key="1">
    <source>
        <dbReference type="SAM" id="Coils"/>
    </source>
</evidence>
<feature type="region of interest" description="Disordered" evidence="2">
    <location>
        <begin position="342"/>
        <end position="366"/>
    </location>
</feature>
<feature type="region of interest" description="Disordered" evidence="2">
    <location>
        <begin position="82"/>
        <end position="115"/>
    </location>
</feature>
<feature type="compositionally biased region" description="Low complexity" evidence="2">
    <location>
        <begin position="92"/>
        <end position="101"/>
    </location>
</feature>
<evidence type="ECO:0000256" key="2">
    <source>
        <dbReference type="SAM" id="MobiDB-lite"/>
    </source>
</evidence>
<dbReference type="AlphaFoldDB" id="A0A830H6T6"/>
<feature type="region of interest" description="Disordered" evidence="2">
    <location>
        <begin position="22"/>
        <end position="42"/>
    </location>
</feature>
<evidence type="ECO:0000313" key="4">
    <source>
        <dbReference type="Proteomes" id="UP000660262"/>
    </source>
</evidence>
<name>A0A830H6T6_9CHLO</name>
<reference evidence="3" key="1">
    <citation type="submission" date="2020-10" db="EMBL/GenBank/DDBJ databases">
        <title>Unveiling of a novel bifunctional photoreceptor, Dualchrome1, isolated from a cosmopolitan green alga.</title>
        <authorList>
            <person name="Suzuki S."/>
            <person name="Kawachi M."/>
        </authorList>
    </citation>
    <scope>NUCLEOTIDE SEQUENCE</scope>
    <source>
        <strain evidence="3">NIES 2893</strain>
    </source>
</reference>
<feature type="compositionally biased region" description="Basic and acidic residues" evidence="2">
    <location>
        <begin position="343"/>
        <end position="359"/>
    </location>
</feature>
<sequence length="366" mass="41342">MTAGGAAGGGALPALSLRRLQIDPDTGIPSPTAADSTSRRNPRNVVTVRARRVLVVALALWTCMLLGDLVKGVTVRYRDKRLDDSEEEVDTEAAVGAATEAEGTRPRSSRPSISERIRERRAVEWAKAMRRVETGHAHKFWVKQAAEVKERQEKEERAKRLAQIKKMERYDSNERYRERLAILKEQDERLESLLSAARERGEHIDGWENLPLAEVRRIDEELRGVPTWHNGRCDGCTGDEMTGCCPERVRVGNIRTWQTSLPSVTVENLKLMQVGRKRRRDDLNTAMHRQPHVGGILDERGHIVDTRSEPGLEKLKKLRNAVATGASTTEAWVGVVEATARQAIDEQHGHEDDGDDKQLDRRRRLR</sequence>
<gene>
    <name evidence="3" type="ORF">PPROV_000169100</name>
</gene>
<protein>
    <submittedName>
        <fullName evidence="3">Uncharacterized protein</fullName>
    </submittedName>
</protein>
<comment type="caution">
    <text evidence="3">The sequence shown here is derived from an EMBL/GenBank/DDBJ whole genome shotgun (WGS) entry which is preliminary data.</text>
</comment>
<organism evidence="3 4">
    <name type="scientific">Pycnococcus provasolii</name>
    <dbReference type="NCBI Taxonomy" id="41880"/>
    <lineage>
        <taxon>Eukaryota</taxon>
        <taxon>Viridiplantae</taxon>
        <taxon>Chlorophyta</taxon>
        <taxon>Pseudoscourfieldiophyceae</taxon>
        <taxon>Pseudoscourfieldiales</taxon>
        <taxon>Pycnococcaceae</taxon>
        <taxon>Pycnococcus</taxon>
    </lineage>
</organism>
<keyword evidence="1" id="KW-0175">Coiled coil</keyword>
<feature type="coiled-coil region" evidence="1">
    <location>
        <begin position="173"/>
        <end position="200"/>
    </location>
</feature>
<dbReference type="Proteomes" id="UP000660262">
    <property type="component" value="Unassembled WGS sequence"/>
</dbReference>
<evidence type="ECO:0000313" key="3">
    <source>
        <dbReference type="EMBL" id="GHP02936.1"/>
    </source>
</evidence>